<proteinExistence type="predicted"/>
<dbReference type="RefSeq" id="WP_135267842.1">
    <property type="nucleotide sequence ID" value="NZ_CP038436.1"/>
</dbReference>
<evidence type="ECO:0000313" key="1">
    <source>
        <dbReference type="EMBL" id="QBX55851.1"/>
    </source>
</evidence>
<dbReference type="Proteomes" id="UP000294853">
    <property type="component" value="Chromosome"/>
</dbReference>
<sequence length="336" mass="36281">MSRPVRFRLLEDGRWSGGGSVLLENAREAREQHPVLQGDEHAVPIMARNVPPMGKFPPAPFVVAPQNAWVWTPVARGTKERTLVTGLRVGTRVTYNRASAVIRISEAVPPGQSVPTSEVLHNVLDRGFEIAADRYDERTGLLCEGAFVCVGSNYSFRDLALLVRAHRAYRAGGGERRLVLMGPVGSHAAEKRLQAELHSSDDSVVRRPESTRAECLSALRSAYAAVCPARVEASPVGVLEAAALSPRVLLSDIVGHRGIVGSLDGAGEPAYFRPHDLASLTHNLKELDEAPAHAWRAGIDTVDARQDARGRWGECLAAFLTGLADSITSEVDKEPA</sequence>
<dbReference type="SUPFAM" id="SSF53756">
    <property type="entry name" value="UDP-Glycosyltransferase/glycogen phosphorylase"/>
    <property type="match status" value="1"/>
</dbReference>
<gene>
    <name evidence="1" type="ORF">EXE58_10530</name>
</gene>
<dbReference type="KEGG" id="nsn:EXE58_10530"/>
<dbReference type="OrthoDB" id="5242526at2"/>
<accession>A0A4P7IIZ3</accession>
<evidence type="ECO:0000313" key="2">
    <source>
        <dbReference type="Proteomes" id="UP000294853"/>
    </source>
</evidence>
<dbReference type="GO" id="GO:0016740">
    <property type="term" value="F:transferase activity"/>
    <property type="evidence" value="ECO:0007669"/>
    <property type="project" value="UniProtKB-KW"/>
</dbReference>
<keyword evidence="2" id="KW-1185">Reference proteome</keyword>
<reference evidence="1 2" key="1">
    <citation type="submission" date="2019-03" db="EMBL/GenBank/DDBJ databases">
        <title>Three New Species of Nocardioides, Nocardioides euryhalodurans sp. nov., Nocardioides seonyuensis sp. nov. and Nocardioides eburneoflavus sp. nov. Iolated from Soil.</title>
        <authorList>
            <person name="Roh S.G."/>
            <person name="Lee C."/>
            <person name="Kim M.-K."/>
            <person name="Kim S.B."/>
        </authorList>
    </citation>
    <scope>NUCLEOTIDE SEQUENCE [LARGE SCALE GENOMIC DNA]</scope>
    <source>
        <strain evidence="1 2">MMS17-SY207-3</strain>
    </source>
</reference>
<name>A0A4P7IIZ3_9ACTN</name>
<organism evidence="1 2">
    <name type="scientific">Nocardioides seonyuensis</name>
    <dbReference type="NCBI Taxonomy" id="2518371"/>
    <lineage>
        <taxon>Bacteria</taxon>
        <taxon>Bacillati</taxon>
        <taxon>Actinomycetota</taxon>
        <taxon>Actinomycetes</taxon>
        <taxon>Propionibacteriales</taxon>
        <taxon>Nocardioidaceae</taxon>
        <taxon>Nocardioides</taxon>
    </lineage>
</organism>
<dbReference type="AlphaFoldDB" id="A0A4P7IIZ3"/>
<dbReference type="Gene3D" id="3.40.50.2000">
    <property type="entry name" value="Glycogen Phosphorylase B"/>
    <property type="match status" value="1"/>
</dbReference>
<protein>
    <submittedName>
        <fullName evidence="1">Glycosyltransferase family 1 protein</fullName>
    </submittedName>
</protein>
<keyword evidence="1" id="KW-0808">Transferase</keyword>
<dbReference type="EMBL" id="CP038436">
    <property type="protein sequence ID" value="QBX55851.1"/>
    <property type="molecule type" value="Genomic_DNA"/>
</dbReference>